<dbReference type="Gene3D" id="3.40.50.410">
    <property type="entry name" value="von Willebrand factor, type A domain"/>
    <property type="match status" value="1"/>
</dbReference>
<name>A0A7C4GFN6_UNCW3</name>
<dbReference type="EMBL" id="DSUT01000042">
    <property type="protein sequence ID" value="HGK27755.1"/>
    <property type="molecule type" value="Genomic_DNA"/>
</dbReference>
<dbReference type="InterPro" id="IPR036465">
    <property type="entry name" value="vWFA_dom_sf"/>
</dbReference>
<protein>
    <submittedName>
        <fullName evidence="2">DUF58 domain-containing protein</fullName>
    </submittedName>
</protein>
<gene>
    <name evidence="2" type="ORF">ENS41_02230</name>
</gene>
<accession>A0A7C4GFN6</accession>
<dbReference type="CDD" id="cd00198">
    <property type="entry name" value="vWFA"/>
    <property type="match status" value="1"/>
</dbReference>
<dbReference type="PANTHER" id="PTHR33608:SF7">
    <property type="entry name" value="DUF58 DOMAIN-CONTAINING PROTEIN"/>
    <property type="match status" value="1"/>
</dbReference>
<dbReference type="SMART" id="SM00327">
    <property type="entry name" value="VWA"/>
    <property type="match status" value="1"/>
</dbReference>
<comment type="caution">
    <text evidence="2">The sequence shown here is derived from an EMBL/GenBank/DDBJ whole genome shotgun (WGS) entry which is preliminary data.</text>
</comment>
<dbReference type="InterPro" id="IPR002881">
    <property type="entry name" value="DUF58"/>
</dbReference>
<organism evidence="2">
    <name type="scientific">candidate division WOR-3 bacterium</name>
    <dbReference type="NCBI Taxonomy" id="2052148"/>
    <lineage>
        <taxon>Bacteria</taxon>
        <taxon>Bacteria division WOR-3</taxon>
    </lineage>
</organism>
<sequence>MPPRTDFLKPEVAARLRSIDLRARLVVEGFLAGLHRSPFKGFSVEFTEHRQYMPGDELKRIDWRVYGRTDRFFIREYEEETNLRACIVLDSSNSMSFRTSGITKLEYASCLAASLAYLLLHQKDSCGLITFSSRIDSFIPPRSTPAHLNVLLGALDKLRPGGDTNVAATLHQLAERVKRRGLIILLSDLWDDESAVVSALRHFRFRKHEVLVFHILDPAERDFGFRQPLVLRDLESGAELTVDPRVVGQEYRRALAERLAQFERRCAEGMIDYHRFTTDTPFDQALFSYLERRRRLH</sequence>
<evidence type="ECO:0000313" key="2">
    <source>
        <dbReference type="EMBL" id="HGK27755.1"/>
    </source>
</evidence>
<proteinExistence type="predicted"/>
<dbReference type="AlphaFoldDB" id="A0A7C4GFN6"/>
<evidence type="ECO:0000259" key="1">
    <source>
        <dbReference type="SMART" id="SM00327"/>
    </source>
</evidence>
<reference evidence="2" key="1">
    <citation type="journal article" date="2020" name="mSystems">
        <title>Genome- and Community-Level Interaction Insights into Carbon Utilization and Element Cycling Functions of Hydrothermarchaeota in Hydrothermal Sediment.</title>
        <authorList>
            <person name="Zhou Z."/>
            <person name="Liu Y."/>
            <person name="Xu W."/>
            <person name="Pan J."/>
            <person name="Luo Z.H."/>
            <person name="Li M."/>
        </authorList>
    </citation>
    <scope>NUCLEOTIDE SEQUENCE [LARGE SCALE GENOMIC DNA]</scope>
    <source>
        <strain evidence="2">SpSt-488</strain>
    </source>
</reference>
<dbReference type="Pfam" id="PF01882">
    <property type="entry name" value="DUF58"/>
    <property type="match status" value="1"/>
</dbReference>
<feature type="domain" description="VWFA" evidence="1">
    <location>
        <begin position="82"/>
        <end position="255"/>
    </location>
</feature>
<dbReference type="InterPro" id="IPR002035">
    <property type="entry name" value="VWF_A"/>
</dbReference>
<dbReference type="PANTHER" id="PTHR33608">
    <property type="entry name" value="BLL2464 PROTEIN"/>
    <property type="match status" value="1"/>
</dbReference>
<dbReference type="SUPFAM" id="SSF53300">
    <property type="entry name" value="vWA-like"/>
    <property type="match status" value="1"/>
</dbReference>